<dbReference type="GO" id="GO:0005539">
    <property type="term" value="F:glycosaminoglycan binding"/>
    <property type="evidence" value="ECO:0007669"/>
    <property type="project" value="TreeGrafter"/>
</dbReference>
<comment type="caution">
    <text evidence="7">The sequence shown here is derived from an EMBL/GenBank/DDBJ whole genome shotgun (WGS) entry which is preliminary data.</text>
</comment>
<evidence type="ECO:0000256" key="2">
    <source>
        <dbReference type="ARBA" id="ARBA00022729"/>
    </source>
</evidence>
<dbReference type="Gene3D" id="3.40.720.10">
    <property type="entry name" value="Alkaline Phosphatase, subunit A"/>
    <property type="match status" value="2"/>
</dbReference>
<dbReference type="GO" id="GO:0008449">
    <property type="term" value="F:N-acetylglucosamine-6-sulfatase activity"/>
    <property type="evidence" value="ECO:0007669"/>
    <property type="project" value="TreeGrafter"/>
</dbReference>
<name>A0A835WGL6_9CHLO</name>
<dbReference type="Pfam" id="PF00884">
    <property type="entry name" value="Sulfatase"/>
    <property type="match status" value="1"/>
</dbReference>
<dbReference type="Proteomes" id="UP000613740">
    <property type="component" value="Unassembled WGS sequence"/>
</dbReference>
<dbReference type="OrthoDB" id="1740450at2759"/>
<keyword evidence="4" id="KW-0325">Glycoprotein</keyword>
<organism evidence="7 8">
    <name type="scientific">Chlamydomonas schloesseri</name>
    <dbReference type="NCBI Taxonomy" id="2026947"/>
    <lineage>
        <taxon>Eukaryota</taxon>
        <taxon>Viridiplantae</taxon>
        <taxon>Chlorophyta</taxon>
        <taxon>core chlorophytes</taxon>
        <taxon>Chlorophyceae</taxon>
        <taxon>CS clade</taxon>
        <taxon>Chlamydomonadales</taxon>
        <taxon>Chlamydomonadaceae</taxon>
        <taxon>Chlamydomonas</taxon>
    </lineage>
</organism>
<dbReference type="PROSITE" id="PS00523">
    <property type="entry name" value="SULFATASE_1"/>
    <property type="match status" value="1"/>
</dbReference>
<comment type="similarity">
    <text evidence="1">Belongs to the sulfatase family.</text>
</comment>
<dbReference type="InterPro" id="IPR017850">
    <property type="entry name" value="Alkaline_phosphatase_core_sf"/>
</dbReference>
<dbReference type="EMBL" id="JAEHOD010000023">
    <property type="protein sequence ID" value="KAG2447062.1"/>
    <property type="molecule type" value="Genomic_DNA"/>
</dbReference>
<dbReference type="AlphaFoldDB" id="A0A835WGL6"/>
<sequence>MLPVTEARPPRLPLPFRPPRPPPVPPSPGPPRPPPRPPAPPRTDGRPNFVFILTDDLDYVYNSSSPRFMPNLNRLVGDAGTRLSNLIISTGVCCPARTSILTGKLAHCHNVTGNYFPEGSFTKFYDEDLEDNWLPGWFQSAGYFTGLSGKFLNQYFETAVKPGYVPKGWDVFDALTFNAYNMTNSCFSLNGGRSTCFPDDYQTDLIASKAGGQIDSALARGKPFLLYVAPTAPHKSTNDGVNWYPPTPPKRYANLYAGENLKAPRTPNFGLRNPLLPRKGTPRVDAQFGAMMDELFVARVRALRAVDDLVGSLVSQLNESGVLNNTYIIFTSDNGYHLGAFALLDGKNLPIEEDIRLPLIIRGPGIPAGQVLPYQINMVDIAPTLLVLAGLPLPGHLDGLPMPLNPQLAAAHTQLLLSSNASGSLAYPPPNPPPAPAAAPSPPRPLSTMPPLPQPASSPPALPSSAAPPPHMAASPPPLPRPPQAMPVPAETAAPAAALAVPRPPPIPQSNGTYDGAAGSGGNSSSPPKGPSPQLVPPQPPRIPVPPAAPPTSQQPPGSASASPPAGVSPHPPAPTPTATPPPLPSPAPTPTATPPPLPSPAPTPTATPPPLPSPAPTPTATPPPLPSPAPTPTATLPPLPSPAPTPLRLQPPVPPAPLPAVAQPPARPPSPNVSPPPSPAPSPPPSPPPASPQPVQPSPAPAAPAMRPPPNPASPLYSSPPPRPSPPTNLTSGTTAEPAPSPGAQPGAQQSKSSPSLPPRPPRPPPPPPLLLAPSPQPPLPTQSPPSPLTAPPPVPLPASAGLNNSSTTSSNGGSTADGRLLLQLREQEALTAVPGYGAYGTYGTIGTHGAYGAYGGYTAAGSGVAATQTYGNYYGAPSGLLYADGGHEARSAMGEDSSVPTPAVAPGNFTSTGAGTGTGTGIAVAVGGSGNSTSTTSSGAGGTGSGVRPVPPATAELRRDAMILEGWNGDGTQKTFTLAAHYKSLRLCTTARLLNATGIIAGGGTASANTTSSGGASMFAARYVVDPGVICYKYTVWCQGNKELYDLAADPYELNNRFDTAPAWIVARLDAVLSALVHCSGASCRNPYSLLHPGGGVRNFAETLAPRYDRMYASLTKLSIRLCVKAYIPANEITWTQGVGPQPYQFSAASRP</sequence>
<dbReference type="CDD" id="cd16147">
    <property type="entry name" value="G6S"/>
    <property type="match status" value="1"/>
</dbReference>
<feature type="compositionally biased region" description="Low complexity" evidence="5">
    <location>
        <begin position="487"/>
        <end position="501"/>
    </location>
</feature>
<protein>
    <recommendedName>
        <fullName evidence="6">Sulfatase N-terminal domain-containing protein</fullName>
    </recommendedName>
</protein>
<feature type="compositionally biased region" description="Low complexity" evidence="5">
    <location>
        <begin position="743"/>
        <end position="756"/>
    </location>
</feature>
<feature type="region of interest" description="Disordered" evidence="5">
    <location>
        <begin position="422"/>
        <end position="818"/>
    </location>
</feature>
<feature type="region of interest" description="Disordered" evidence="5">
    <location>
        <begin position="1"/>
        <end position="47"/>
    </location>
</feature>
<accession>A0A835WGL6</accession>
<dbReference type="InterPro" id="IPR024607">
    <property type="entry name" value="Sulfatase_CS"/>
</dbReference>
<keyword evidence="3" id="KW-0378">Hydrolase</keyword>
<dbReference type="PANTHER" id="PTHR43108">
    <property type="entry name" value="N-ACETYLGLUCOSAMINE-6-SULFATASE FAMILY MEMBER"/>
    <property type="match status" value="1"/>
</dbReference>
<feature type="compositionally biased region" description="Pro residues" evidence="5">
    <location>
        <begin position="757"/>
        <end position="798"/>
    </location>
</feature>
<feature type="compositionally biased region" description="Pro residues" evidence="5">
    <location>
        <begin position="570"/>
        <end position="659"/>
    </location>
</feature>
<feature type="compositionally biased region" description="Low complexity" evidence="5">
    <location>
        <begin position="799"/>
        <end position="818"/>
    </location>
</feature>
<reference evidence="7" key="1">
    <citation type="journal article" date="2020" name="bioRxiv">
        <title>Comparative genomics of Chlamydomonas.</title>
        <authorList>
            <person name="Craig R.J."/>
            <person name="Hasan A.R."/>
            <person name="Ness R.W."/>
            <person name="Keightley P.D."/>
        </authorList>
    </citation>
    <scope>NUCLEOTIDE SEQUENCE</scope>
    <source>
        <strain evidence="7">CCAP 11/173</strain>
    </source>
</reference>
<evidence type="ECO:0000313" key="8">
    <source>
        <dbReference type="Proteomes" id="UP000613740"/>
    </source>
</evidence>
<evidence type="ECO:0000256" key="1">
    <source>
        <dbReference type="ARBA" id="ARBA00008779"/>
    </source>
</evidence>
<feature type="compositionally biased region" description="Pro residues" evidence="5">
    <location>
        <begin position="10"/>
        <end position="41"/>
    </location>
</feature>
<feature type="compositionally biased region" description="Pro residues" evidence="5">
    <location>
        <begin position="666"/>
        <end position="728"/>
    </location>
</feature>
<dbReference type="SUPFAM" id="SSF53649">
    <property type="entry name" value="Alkaline phosphatase-like"/>
    <property type="match status" value="2"/>
</dbReference>
<evidence type="ECO:0000256" key="5">
    <source>
        <dbReference type="SAM" id="MobiDB-lite"/>
    </source>
</evidence>
<dbReference type="InterPro" id="IPR000917">
    <property type="entry name" value="Sulfatase_N"/>
</dbReference>
<feature type="domain" description="Sulfatase N-terminal" evidence="6">
    <location>
        <begin position="47"/>
        <end position="390"/>
    </location>
</feature>
<feature type="compositionally biased region" description="Pro residues" evidence="5">
    <location>
        <begin position="528"/>
        <end position="554"/>
    </location>
</feature>
<proteinExistence type="inferred from homology"/>
<feature type="region of interest" description="Disordered" evidence="5">
    <location>
        <begin position="927"/>
        <end position="954"/>
    </location>
</feature>
<keyword evidence="8" id="KW-1185">Reference proteome</keyword>
<evidence type="ECO:0000256" key="3">
    <source>
        <dbReference type="ARBA" id="ARBA00022801"/>
    </source>
</evidence>
<feature type="compositionally biased region" description="Low complexity" evidence="5">
    <location>
        <begin position="555"/>
        <end position="569"/>
    </location>
</feature>
<keyword evidence="2" id="KW-0732">Signal</keyword>
<dbReference type="PANTHER" id="PTHR43108:SF8">
    <property type="entry name" value="SD21168P"/>
    <property type="match status" value="1"/>
</dbReference>
<feature type="compositionally biased region" description="Low complexity" evidence="5">
    <location>
        <begin position="927"/>
        <end position="940"/>
    </location>
</feature>
<feature type="region of interest" description="Disordered" evidence="5">
    <location>
        <begin position="893"/>
        <end position="914"/>
    </location>
</feature>
<evidence type="ECO:0000313" key="7">
    <source>
        <dbReference type="EMBL" id="KAG2447062.1"/>
    </source>
</evidence>
<evidence type="ECO:0000259" key="6">
    <source>
        <dbReference type="Pfam" id="PF00884"/>
    </source>
</evidence>
<evidence type="ECO:0000256" key="4">
    <source>
        <dbReference type="ARBA" id="ARBA00023180"/>
    </source>
</evidence>
<feature type="compositionally biased region" description="Pro residues" evidence="5">
    <location>
        <begin position="427"/>
        <end position="486"/>
    </location>
</feature>
<gene>
    <name evidence="7" type="ORF">HYH02_007813</name>
</gene>